<evidence type="ECO:0000313" key="2">
    <source>
        <dbReference type="EMBL" id="GHD63720.1"/>
    </source>
</evidence>
<dbReference type="SUPFAM" id="SSF53474">
    <property type="entry name" value="alpha/beta-Hydrolases"/>
    <property type="match status" value="1"/>
</dbReference>
<dbReference type="AlphaFoldDB" id="A0A918XY99"/>
<organism evidence="2 3">
    <name type="scientific">Thalassobaculum fulvum</name>
    <dbReference type="NCBI Taxonomy" id="1633335"/>
    <lineage>
        <taxon>Bacteria</taxon>
        <taxon>Pseudomonadati</taxon>
        <taxon>Pseudomonadota</taxon>
        <taxon>Alphaproteobacteria</taxon>
        <taxon>Rhodospirillales</taxon>
        <taxon>Thalassobaculaceae</taxon>
        <taxon>Thalassobaculum</taxon>
    </lineage>
</organism>
<dbReference type="Gene3D" id="3.40.50.1820">
    <property type="entry name" value="alpha/beta hydrolase"/>
    <property type="match status" value="1"/>
</dbReference>
<keyword evidence="3" id="KW-1185">Reference proteome</keyword>
<protein>
    <recommendedName>
        <fullName evidence="1">KANL3/Tex30 alpha/beta hydrolase-like domain-containing protein</fullName>
    </recommendedName>
</protein>
<reference evidence="2" key="1">
    <citation type="journal article" date="2014" name="Int. J. Syst. Evol. Microbiol.">
        <title>Complete genome sequence of Corynebacterium casei LMG S-19264T (=DSM 44701T), isolated from a smear-ripened cheese.</title>
        <authorList>
            <consortium name="US DOE Joint Genome Institute (JGI-PGF)"/>
            <person name="Walter F."/>
            <person name="Albersmeier A."/>
            <person name="Kalinowski J."/>
            <person name="Ruckert C."/>
        </authorList>
    </citation>
    <scope>NUCLEOTIDE SEQUENCE</scope>
    <source>
        <strain evidence="2">KCTC 42651</strain>
    </source>
</reference>
<dbReference type="InterPro" id="IPR029058">
    <property type="entry name" value="AB_hydrolase_fold"/>
</dbReference>
<gene>
    <name evidence="2" type="ORF">GCM10017083_54440</name>
</gene>
<dbReference type="Pfam" id="PF20408">
    <property type="entry name" value="Abhydrolase_11"/>
    <property type="match status" value="1"/>
</dbReference>
<dbReference type="InterPro" id="IPR026555">
    <property type="entry name" value="NSL3/Tex30"/>
</dbReference>
<dbReference type="Proteomes" id="UP000630353">
    <property type="component" value="Unassembled WGS sequence"/>
</dbReference>
<comment type="caution">
    <text evidence="2">The sequence shown here is derived from an EMBL/GenBank/DDBJ whole genome shotgun (WGS) entry which is preliminary data.</text>
</comment>
<dbReference type="EMBL" id="BMZS01000017">
    <property type="protein sequence ID" value="GHD63720.1"/>
    <property type="molecule type" value="Genomic_DNA"/>
</dbReference>
<dbReference type="RefSeq" id="WP_229837536.1">
    <property type="nucleotide sequence ID" value="NZ_BMZS01000017.1"/>
</dbReference>
<evidence type="ECO:0000313" key="3">
    <source>
        <dbReference type="Proteomes" id="UP000630353"/>
    </source>
</evidence>
<dbReference type="PANTHER" id="PTHR13136:SF11">
    <property type="entry name" value="TESTIS-EXPRESSED PROTEIN 30"/>
    <property type="match status" value="1"/>
</dbReference>
<evidence type="ECO:0000259" key="1">
    <source>
        <dbReference type="Pfam" id="PF20408"/>
    </source>
</evidence>
<name>A0A918XY99_9PROT</name>
<proteinExistence type="predicted"/>
<sequence length="208" mass="22156">MADTPELLIDGPDDAPATLVLAHGAGAPMDSPFLNAVAERLSRRGHRVVRFEFPYMTGRRTDGRKRPPDRQPVLIDTWRSVVAALGGPQRLVIGGKSMGGRMASLLAAEDGARGLVCLGYPFHPPGRPERTRVEHLGALAVPTLIVQGTRDPFGTVDDVAGYRLSPAVSLAWIADGDHDLKPRRASGRSHEDALDEAAAAVDGFLGSL</sequence>
<dbReference type="PANTHER" id="PTHR13136">
    <property type="entry name" value="TESTIS DEVELOPMENT PROTEIN PRTD"/>
    <property type="match status" value="1"/>
</dbReference>
<dbReference type="InterPro" id="IPR046879">
    <property type="entry name" value="KANL3/Tex30_Abhydrolase"/>
</dbReference>
<accession>A0A918XY99</accession>
<feature type="domain" description="KANL3/Tex30 alpha/beta hydrolase-like" evidence="1">
    <location>
        <begin position="17"/>
        <end position="204"/>
    </location>
</feature>
<reference evidence="2" key="2">
    <citation type="submission" date="2020-09" db="EMBL/GenBank/DDBJ databases">
        <authorList>
            <person name="Sun Q."/>
            <person name="Kim S."/>
        </authorList>
    </citation>
    <scope>NUCLEOTIDE SEQUENCE</scope>
    <source>
        <strain evidence="2">KCTC 42651</strain>
    </source>
</reference>